<dbReference type="InterPro" id="IPR050951">
    <property type="entry name" value="Retrovirus_Pol_polyprotein"/>
</dbReference>
<name>A0AAE0XV15_9GAST</name>
<comment type="caution">
    <text evidence="1">The sequence shown here is derived from an EMBL/GenBank/DDBJ whole genome shotgun (WGS) entry which is preliminary data.</text>
</comment>
<dbReference type="InterPro" id="IPR043502">
    <property type="entry name" value="DNA/RNA_pol_sf"/>
</dbReference>
<evidence type="ECO:0000313" key="2">
    <source>
        <dbReference type="Proteomes" id="UP001283361"/>
    </source>
</evidence>
<reference evidence="1" key="1">
    <citation type="journal article" date="2023" name="G3 (Bethesda)">
        <title>A reference genome for the long-term kleptoplast-retaining sea slug Elysia crispata morphotype clarki.</title>
        <authorList>
            <person name="Eastman K.E."/>
            <person name="Pendleton A.L."/>
            <person name="Shaikh M.A."/>
            <person name="Suttiyut T."/>
            <person name="Ogas R."/>
            <person name="Tomko P."/>
            <person name="Gavelis G."/>
            <person name="Widhalm J.R."/>
            <person name="Wisecaver J.H."/>
        </authorList>
    </citation>
    <scope>NUCLEOTIDE SEQUENCE</scope>
    <source>
        <strain evidence="1">ECLA1</strain>
    </source>
</reference>
<sequence>MHEDSHSPIDDQMMKKVAMRKQQYTDPNSYDQERDREEACVFCGSHHVFKKELCPAWGKQFTKCKGINHALHATGDKIFSDQEEDFDEALLAAISNVLMKSQSTAVLIINEPDVWFTLDTDVEKPRQLPCRKVPFAVHERVQTEIEKLVQRRILTPDTEPTEWVSQMAFAEKSTGDIRICIDLQALNNALMREHYKLPTLDDVLEMKDARIFNKLDINTKGSLLAFENFVELRLMGSLHTRLL</sequence>
<dbReference type="Proteomes" id="UP001283361">
    <property type="component" value="Unassembled WGS sequence"/>
</dbReference>
<organism evidence="1 2">
    <name type="scientific">Elysia crispata</name>
    <name type="common">lettuce slug</name>
    <dbReference type="NCBI Taxonomy" id="231223"/>
    <lineage>
        <taxon>Eukaryota</taxon>
        <taxon>Metazoa</taxon>
        <taxon>Spiralia</taxon>
        <taxon>Lophotrochozoa</taxon>
        <taxon>Mollusca</taxon>
        <taxon>Gastropoda</taxon>
        <taxon>Heterobranchia</taxon>
        <taxon>Euthyneura</taxon>
        <taxon>Panpulmonata</taxon>
        <taxon>Sacoglossa</taxon>
        <taxon>Placobranchoidea</taxon>
        <taxon>Plakobranchidae</taxon>
        <taxon>Elysia</taxon>
    </lineage>
</organism>
<dbReference type="Gene3D" id="3.10.10.10">
    <property type="entry name" value="HIV Type 1 Reverse Transcriptase, subunit A, domain 1"/>
    <property type="match status" value="1"/>
</dbReference>
<dbReference type="PANTHER" id="PTHR37984">
    <property type="entry name" value="PROTEIN CBG26694"/>
    <property type="match status" value="1"/>
</dbReference>
<dbReference type="EMBL" id="JAWDGP010007490">
    <property type="protein sequence ID" value="KAK3715807.1"/>
    <property type="molecule type" value="Genomic_DNA"/>
</dbReference>
<gene>
    <name evidence="1" type="ORF">RRG08_001148</name>
</gene>
<proteinExistence type="predicted"/>
<evidence type="ECO:0000313" key="1">
    <source>
        <dbReference type="EMBL" id="KAK3715807.1"/>
    </source>
</evidence>
<protein>
    <submittedName>
        <fullName evidence="1">Uncharacterized protein</fullName>
    </submittedName>
</protein>
<dbReference type="AlphaFoldDB" id="A0AAE0XV15"/>
<dbReference type="InterPro" id="IPR043128">
    <property type="entry name" value="Rev_trsase/Diguanyl_cyclase"/>
</dbReference>
<dbReference type="Gene3D" id="3.30.70.270">
    <property type="match status" value="1"/>
</dbReference>
<dbReference type="PANTHER" id="PTHR37984:SF8">
    <property type="entry name" value="CCHC-TYPE DOMAIN-CONTAINING PROTEIN"/>
    <property type="match status" value="1"/>
</dbReference>
<dbReference type="SUPFAM" id="SSF56672">
    <property type="entry name" value="DNA/RNA polymerases"/>
    <property type="match status" value="1"/>
</dbReference>
<keyword evidence="2" id="KW-1185">Reference proteome</keyword>
<accession>A0AAE0XV15</accession>